<evidence type="ECO:0000256" key="1">
    <source>
        <dbReference type="SAM" id="MobiDB-lite"/>
    </source>
</evidence>
<dbReference type="GO" id="GO:0016020">
    <property type="term" value="C:membrane"/>
    <property type="evidence" value="ECO:0007669"/>
    <property type="project" value="TreeGrafter"/>
</dbReference>
<feature type="chain" id="PRO_5012031767" description="EGF-like domain-containing protein" evidence="3">
    <location>
        <begin position="27"/>
        <end position="543"/>
    </location>
</feature>
<keyword evidence="3" id="KW-0732">Signal</keyword>
<dbReference type="EMBL" id="MTYJ01000019">
    <property type="protein sequence ID" value="OQV22155.1"/>
    <property type="molecule type" value="Genomic_DNA"/>
</dbReference>
<keyword evidence="2" id="KW-0812">Transmembrane</keyword>
<feature type="transmembrane region" description="Helical" evidence="2">
    <location>
        <begin position="437"/>
        <end position="460"/>
    </location>
</feature>
<dbReference type="AlphaFoldDB" id="A0A1W0X3R4"/>
<feature type="region of interest" description="Disordered" evidence="1">
    <location>
        <begin position="275"/>
        <end position="297"/>
    </location>
</feature>
<dbReference type="GO" id="GO:0031410">
    <property type="term" value="C:cytoplasmic vesicle"/>
    <property type="evidence" value="ECO:0007669"/>
    <property type="project" value="TreeGrafter"/>
</dbReference>
<keyword evidence="2" id="KW-1133">Transmembrane helix</keyword>
<name>A0A1W0X3R4_HYPEX</name>
<keyword evidence="5" id="KW-1185">Reference proteome</keyword>
<dbReference type="InterPro" id="IPR029865">
    <property type="entry name" value="KIAA0319-like"/>
</dbReference>
<evidence type="ECO:0000256" key="2">
    <source>
        <dbReference type="SAM" id="Phobius"/>
    </source>
</evidence>
<evidence type="ECO:0000313" key="5">
    <source>
        <dbReference type="Proteomes" id="UP000192578"/>
    </source>
</evidence>
<gene>
    <name evidence="4" type="ORF">BV898_04001</name>
</gene>
<dbReference type="Proteomes" id="UP000192578">
    <property type="component" value="Unassembled WGS sequence"/>
</dbReference>
<reference evidence="5" key="1">
    <citation type="submission" date="2017-01" db="EMBL/GenBank/DDBJ databases">
        <title>Comparative genomics of anhydrobiosis in the tardigrade Hypsibius dujardini.</title>
        <authorList>
            <person name="Yoshida Y."/>
            <person name="Koutsovoulos G."/>
            <person name="Laetsch D."/>
            <person name="Stevens L."/>
            <person name="Kumar S."/>
            <person name="Horikawa D."/>
            <person name="Ishino K."/>
            <person name="Komine S."/>
            <person name="Tomita M."/>
            <person name="Blaxter M."/>
            <person name="Arakawa K."/>
        </authorList>
    </citation>
    <scope>NUCLEOTIDE SEQUENCE [LARGE SCALE GENOMIC DNA]</scope>
    <source>
        <strain evidence="5">Z151</strain>
    </source>
</reference>
<proteinExistence type="predicted"/>
<evidence type="ECO:0000256" key="3">
    <source>
        <dbReference type="SAM" id="SignalP"/>
    </source>
</evidence>
<feature type="compositionally biased region" description="Polar residues" evidence="1">
    <location>
        <begin position="275"/>
        <end position="289"/>
    </location>
</feature>
<evidence type="ECO:0008006" key="6">
    <source>
        <dbReference type="Google" id="ProtNLM"/>
    </source>
</evidence>
<keyword evidence="2" id="KW-0472">Membrane</keyword>
<dbReference type="PANTHER" id="PTHR46182">
    <property type="entry name" value="FI19480P1"/>
    <property type="match status" value="1"/>
</dbReference>
<dbReference type="PANTHER" id="PTHR46182:SF2">
    <property type="entry name" value="FI19480P1"/>
    <property type="match status" value="1"/>
</dbReference>
<feature type="signal peptide" evidence="3">
    <location>
        <begin position="1"/>
        <end position="26"/>
    </location>
</feature>
<organism evidence="4 5">
    <name type="scientific">Hypsibius exemplaris</name>
    <name type="common">Freshwater tardigrade</name>
    <dbReference type="NCBI Taxonomy" id="2072580"/>
    <lineage>
        <taxon>Eukaryota</taxon>
        <taxon>Metazoa</taxon>
        <taxon>Ecdysozoa</taxon>
        <taxon>Tardigrada</taxon>
        <taxon>Eutardigrada</taxon>
        <taxon>Parachela</taxon>
        <taxon>Hypsibioidea</taxon>
        <taxon>Hypsibiidae</taxon>
        <taxon>Hypsibius</taxon>
    </lineage>
</organism>
<dbReference type="OrthoDB" id="536372at2759"/>
<protein>
    <recommendedName>
        <fullName evidence="6">EGF-like domain-containing protein</fullName>
    </recommendedName>
</protein>
<accession>A0A1W0X3R4</accession>
<feature type="region of interest" description="Disordered" evidence="1">
    <location>
        <begin position="515"/>
        <end position="543"/>
    </location>
</feature>
<sequence length="543" mass="56970">MSSATAIASVALAWLIFQSLPESCRSAALLYVYNPEQGLISPYQTQYPSGVSADIANVIPLKIVAATDASPAGGGVLISPTSAGQAAEVINSNGAIPTGSFREGVLTPSSSAGRAMTTVNNNGAVQTGGLGGGGISSTGTPPITPTVLPDSSRSDQRAQSTQRGFLGVISGARRVNGGPAGQMWNAPRRGEGNFWQDNGMQDEWSMNPAQQGFGGQQPGRDFWQDNSGSSARATVQFGPMRPQQQMWNDNGRAFDVDPASVPVSAQQPIAMTIGSTSGSLQAPDSSLSALPSGPDSEPLLTGVGPGGPWDLSYVNDPVMMAAMLDDAPGQQQQQFGGVIQVNGPPGTSITVQQAGTPLQQTAADYVPWPGMYSSSPSDESSINNTTLSPAQRMDACLVSCVSHGICDGATQQCICETFWTTNPFLSTGRLYRPNCNWNVFVVIGVLIGILFGVIILSILLHCCCKRCCSREPKLADRRYKLVPDDGYGGKGSAGLLIKRSRMVDSDEDDDEAVFEARNPQFYGSTPSYNKPGEASKGSKKVIP</sequence>
<evidence type="ECO:0000313" key="4">
    <source>
        <dbReference type="EMBL" id="OQV22155.1"/>
    </source>
</evidence>
<comment type="caution">
    <text evidence="4">The sequence shown here is derived from an EMBL/GenBank/DDBJ whole genome shotgun (WGS) entry which is preliminary data.</text>
</comment>
<dbReference type="GO" id="GO:0001764">
    <property type="term" value="P:neuron migration"/>
    <property type="evidence" value="ECO:0007669"/>
    <property type="project" value="TreeGrafter"/>
</dbReference>
<feature type="region of interest" description="Disordered" evidence="1">
    <location>
        <begin position="132"/>
        <end position="232"/>
    </location>
</feature>